<dbReference type="RefSeq" id="WP_345607694.1">
    <property type="nucleotide sequence ID" value="NZ_BAABJO010000020.1"/>
</dbReference>
<organism evidence="2 3">
    <name type="scientific">Pseudonocardia adelaidensis</name>
    <dbReference type="NCBI Taxonomy" id="648754"/>
    <lineage>
        <taxon>Bacteria</taxon>
        <taxon>Bacillati</taxon>
        <taxon>Actinomycetota</taxon>
        <taxon>Actinomycetes</taxon>
        <taxon>Pseudonocardiales</taxon>
        <taxon>Pseudonocardiaceae</taxon>
        <taxon>Pseudonocardia</taxon>
    </lineage>
</organism>
<feature type="transmembrane region" description="Helical" evidence="1">
    <location>
        <begin position="128"/>
        <end position="150"/>
    </location>
</feature>
<dbReference type="EMBL" id="BAABJO010000020">
    <property type="protein sequence ID" value="GAA5129219.1"/>
    <property type="molecule type" value="Genomic_DNA"/>
</dbReference>
<accession>A0ABP9NNV8</accession>
<sequence length="180" mass="19428">MARRVLLLLHLAAGMGWLGVTSTFVVLTSSLLGSRDPATVRAGYVTHETMIVWLARPAAIGTAVTGLVLALISGAARRHLWWMWWVPAKAALLIATVAVTVVVSPPALRHAIDYAEAVGTPEYTNVQHTLVLMALYHVVMISFAAVLAVLKPGQRLRKPNRSSALRVNGPVRLAQLGEDR</sequence>
<name>A0ABP9NNV8_9PSEU</name>
<evidence type="ECO:0008006" key="4">
    <source>
        <dbReference type="Google" id="ProtNLM"/>
    </source>
</evidence>
<protein>
    <recommendedName>
        <fullName evidence="4">DUF2269 domain-containing protein</fullName>
    </recommendedName>
</protein>
<gene>
    <name evidence="2" type="ORF">GCM10023320_49380</name>
</gene>
<keyword evidence="1" id="KW-1133">Transmembrane helix</keyword>
<feature type="transmembrane region" description="Helical" evidence="1">
    <location>
        <begin position="7"/>
        <end position="31"/>
    </location>
</feature>
<evidence type="ECO:0000313" key="3">
    <source>
        <dbReference type="Proteomes" id="UP001500804"/>
    </source>
</evidence>
<keyword evidence="1" id="KW-0812">Transmembrane</keyword>
<evidence type="ECO:0000256" key="1">
    <source>
        <dbReference type="SAM" id="Phobius"/>
    </source>
</evidence>
<feature type="transmembrane region" description="Helical" evidence="1">
    <location>
        <begin position="84"/>
        <end position="108"/>
    </location>
</feature>
<keyword evidence="1" id="KW-0472">Membrane</keyword>
<evidence type="ECO:0000313" key="2">
    <source>
        <dbReference type="EMBL" id="GAA5129219.1"/>
    </source>
</evidence>
<feature type="transmembrane region" description="Helical" evidence="1">
    <location>
        <begin position="51"/>
        <end position="72"/>
    </location>
</feature>
<reference evidence="3" key="1">
    <citation type="journal article" date="2019" name="Int. J. Syst. Evol. Microbiol.">
        <title>The Global Catalogue of Microorganisms (GCM) 10K type strain sequencing project: providing services to taxonomists for standard genome sequencing and annotation.</title>
        <authorList>
            <consortium name="The Broad Institute Genomics Platform"/>
            <consortium name="The Broad Institute Genome Sequencing Center for Infectious Disease"/>
            <person name="Wu L."/>
            <person name="Ma J."/>
        </authorList>
    </citation>
    <scope>NUCLEOTIDE SEQUENCE [LARGE SCALE GENOMIC DNA]</scope>
    <source>
        <strain evidence="3">JCM 18302</strain>
    </source>
</reference>
<keyword evidence="3" id="KW-1185">Reference proteome</keyword>
<proteinExistence type="predicted"/>
<dbReference type="Proteomes" id="UP001500804">
    <property type="component" value="Unassembled WGS sequence"/>
</dbReference>
<comment type="caution">
    <text evidence="2">The sequence shown here is derived from an EMBL/GenBank/DDBJ whole genome shotgun (WGS) entry which is preliminary data.</text>
</comment>